<dbReference type="SUPFAM" id="SSF161111">
    <property type="entry name" value="Cation efflux protein transmembrane domain-like"/>
    <property type="match status" value="1"/>
</dbReference>
<evidence type="ECO:0000313" key="11">
    <source>
        <dbReference type="Proteomes" id="UP000478417"/>
    </source>
</evidence>
<evidence type="ECO:0000256" key="5">
    <source>
        <dbReference type="ARBA" id="ARBA00022989"/>
    </source>
</evidence>
<gene>
    <name evidence="10" type="ORF">G0Q06_05515</name>
</gene>
<dbReference type="Gene3D" id="1.20.1510.10">
    <property type="entry name" value="Cation efflux protein transmembrane domain"/>
    <property type="match status" value="1"/>
</dbReference>
<keyword evidence="3" id="KW-0813">Transport</keyword>
<dbReference type="InterPro" id="IPR027470">
    <property type="entry name" value="Cation_efflux_CTD"/>
</dbReference>
<organism evidence="10 11">
    <name type="scientific">Oceanipulchritudo coccoides</name>
    <dbReference type="NCBI Taxonomy" id="2706888"/>
    <lineage>
        <taxon>Bacteria</taxon>
        <taxon>Pseudomonadati</taxon>
        <taxon>Verrucomicrobiota</taxon>
        <taxon>Opitutia</taxon>
        <taxon>Puniceicoccales</taxon>
        <taxon>Oceanipulchritudinaceae</taxon>
        <taxon>Oceanipulchritudo</taxon>
    </lineage>
</organism>
<evidence type="ECO:0000256" key="3">
    <source>
        <dbReference type="ARBA" id="ARBA00022448"/>
    </source>
</evidence>
<evidence type="ECO:0000259" key="8">
    <source>
        <dbReference type="Pfam" id="PF01545"/>
    </source>
</evidence>
<dbReference type="GO" id="GO:0008324">
    <property type="term" value="F:monoatomic cation transmembrane transporter activity"/>
    <property type="evidence" value="ECO:0007669"/>
    <property type="project" value="InterPro"/>
</dbReference>
<dbReference type="FunFam" id="1.20.1510.10:FF:000006">
    <property type="entry name" value="Divalent cation efflux transporter"/>
    <property type="match status" value="1"/>
</dbReference>
<feature type="transmembrane region" description="Helical" evidence="7">
    <location>
        <begin position="12"/>
        <end position="31"/>
    </location>
</feature>
<reference evidence="10 11" key="1">
    <citation type="submission" date="2020-02" db="EMBL/GenBank/DDBJ databases">
        <title>Albibacoteraceae fam. nov., the first described family within the subdivision 4 Verrucomicrobia.</title>
        <authorList>
            <person name="Xi F."/>
        </authorList>
    </citation>
    <scope>NUCLEOTIDE SEQUENCE [LARGE SCALE GENOMIC DNA]</scope>
    <source>
        <strain evidence="10 11">CK1056</strain>
    </source>
</reference>
<feature type="domain" description="Cation efflux protein transmembrane" evidence="8">
    <location>
        <begin position="22"/>
        <end position="210"/>
    </location>
</feature>
<dbReference type="RefSeq" id="WP_163963242.1">
    <property type="nucleotide sequence ID" value="NZ_JAAGNX010000001.1"/>
</dbReference>
<dbReference type="Gene3D" id="3.30.70.1350">
    <property type="entry name" value="Cation efflux protein, cytoplasmic domain"/>
    <property type="match status" value="1"/>
</dbReference>
<dbReference type="AlphaFoldDB" id="A0A6B2M0I7"/>
<dbReference type="EMBL" id="JAAGNX010000001">
    <property type="protein sequence ID" value="NDV61902.1"/>
    <property type="molecule type" value="Genomic_DNA"/>
</dbReference>
<dbReference type="InterPro" id="IPR058533">
    <property type="entry name" value="Cation_efflux_TM"/>
</dbReference>
<keyword evidence="6 7" id="KW-0472">Membrane</keyword>
<accession>A0A6B2M0I7</accession>
<comment type="caution">
    <text evidence="10">The sequence shown here is derived from an EMBL/GenBank/DDBJ whole genome shotgun (WGS) entry which is preliminary data.</text>
</comment>
<dbReference type="GO" id="GO:0016020">
    <property type="term" value="C:membrane"/>
    <property type="evidence" value="ECO:0007669"/>
    <property type="project" value="UniProtKB-SubCell"/>
</dbReference>
<feature type="domain" description="Cation efflux protein cytoplasmic" evidence="9">
    <location>
        <begin position="223"/>
        <end position="296"/>
    </location>
</feature>
<dbReference type="InterPro" id="IPR050291">
    <property type="entry name" value="CDF_Transporter"/>
</dbReference>
<evidence type="ECO:0000256" key="1">
    <source>
        <dbReference type="ARBA" id="ARBA00004141"/>
    </source>
</evidence>
<evidence type="ECO:0000259" key="9">
    <source>
        <dbReference type="Pfam" id="PF16916"/>
    </source>
</evidence>
<dbReference type="NCBIfam" id="TIGR01297">
    <property type="entry name" value="CDF"/>
    <property type="match status" value="1"/>
</dbReference>
<dbReference type="PANTHER" id="PTHR43840:SF15">
    <property type="entry name" value="MITOCHONDRIAL METAL TRANSPORTER 1-RELATED"/>
    <property type="match status" value="1"/>
</dbReference>
<evidence type="ECO:0000256" key="2">
    <source>
        <dbReference type="ARBA" id="ARBA00008114"/>
    </source>
</evidence>
<feature type="transmembrane region" description="Helical" evidence="7">
    <location>
        <begin position="89"/>
        <end position="107"/>
    </location>
</feature>
<dbReference type="SUPFAM" id="SSF160240">
    <property type="entry name" value="Cation efflux protein cytoplasmic domain-like"/>
    <property type="match status" value="1"/>
</dbReference>
<evidence type="ECO:0000256" key="4">
    <source>
        <dbReference type="ARBA" id="ARBA00022692"/>
    </source>
</evidence>
<comment type="similarity">
    <text evidence="2">Belongs to the cation diffusion facilitator (CDF) transporter (TC 2.A.4) family.</text>
</comment>
<evidence type="ECO:0000313" key="10">
    <source>
        <dbReference type="EMBL" id="NDV61902.1"/>
    </source>
</evidence>
<evidence type="ECO:0000256" key="6">
    <source>
        <dbReference type="ARBA" id="ARBA00023136"/>
    </source>
</evidence>
<keyword evidence="4 7" id="KW-0812">Transmembrane</keyword>
<sequence>MPGKAPSEFPSSGLLQLGIGTLCLNLILVIIKLTTGHMGNSQALIADGLESASDIIVSLVTWGGFMLSLRPPDKNHPFGHGKIESLTGLFSGLFLIVAALGIAAVSVREINDLSHEVPSWYTLPVLLLVVAAKEFVFRKIERYSDDHKSCALAGEAWHHRSDAITSAAAALGISIALIGGTDWATADDWAALVACVFIAFNGTRIIRLSLHDALDGNVETGFIESLKGQANQHVDVLRVEKCRVRKSGVDYFLELHLQVDPEMSVLKGHDLGHQVKDNLMKAHANLRDVVVHLEPYAGQHPD</sequence>
<dbReference type="PANTHER" id="PTHR43840">
    <property type="entry name" value="MITOCHONDRIAL METAL TRANSPORTER 1-RELATED"/>
    <property type="match status" value="1"/>
</dbReference>
<keyword evidence="5 7" id="KW-1133">Transmembrane helix</keyword>
<dbReference type="InterPro" id="IPR002524">
    <property type="entry name" value="Cation_efflux"/>
</dbReference>
<name>A0A6B2M0I7_9BACT</name>
<comment type="subcellular location">
    <subcellularLocation>
        <location evidence="1">Membrane</location>
        <topology evidence="1">Multi-pass membrane protein</topology>
    </subcellularLocation>
</comment>
<proteinExistence type="inferred from homology"/>
<protein>
    <submittedName>
        <fullName evidence="10">Cation transporter</fullName>
    </submittedName>
</protein>
<feature type="transmembrane region" description="Helical" evidence="7">
    <location>
        <begin position="119"/>
        <end position="137"/>
    </location>
</feature>
<dbReference type="InterPro" id="IPR027469">
    <property type="entry name" value="Cation_efflux_TMD_sf"/>
</dbReference>
<dbReference type="Pfam" id="PF16916">
    <property type="entry name" value="ZT_dimer"/>
    <property type="match status" value="1"/>
</dbReference>
<dbReference type="Proteomes" id="UP000478417">
    <property type="component" value="Unassembled WGS sequence"/>
</dbReference>
<keyword evidence="11" id="KW-1185">Reference proteome</keyword>
<evidence type="ECO:0000256" key="7">
    <source>
        <dbReference type="SAM" id="Phobius"/>
    </source>
</evidence>
<dbReference type="Pfam" id="PF01545">
    <property type="entry name" value="Cation_efflux"/>
    <property type="match status" value="1"/>
</dbReference>
<dbReference type="InterPro" id="IPR036837">
    <property type="entry name" value="Cation_efflux_CTD_sf"/>
</dbReference>